<dbReference type="EMBL" id="MDGM01000003">
    <property type="protein sequence ID" value="PIB26458.1"/>
    <property type="molecule type" value="Genomic_DNA"/>
</dbReference>
<dbReference type="Gene3D" id="3.20.20.70">
    <property type="entry name" value="Aldolase class I"/>
    <property type="match status" value="1"/>
</dbReference>
<dbReference type="Proteomes" id="UP000231516">
    <property type="component" value="Unassembled WGS sequence"/>
</dbReference>
<comment type="caution">
    <text evidence="8">The sequence shown here is derived from an EMBL/GenBank/DDBJ whole genome shotgun (WGS) entry which is preliminary data.</text>
</comment>
<evidence type="ECO:0000256" key="4">
    <source>
        <dbReference type="ARBA" id="ARBA00022777"/>
    </source>
</evidence>
<keyword evidence="3" id="KW-0547">Nucleotide-binding</keyword>
<evidence type="ECO:0000259" key="7">
    <source>
        <dbReference type="Pfam" id="PF09863"/>
    </source>
</evidence>
<dbReference type="SUPFAM" id="SSF53613">
    <property type="entry name" value="Ribokinase-like"/>
    <property type="match status" value="1"/>
</dbReference>
<accession>A0A2G5KA88</accession>
<keyword evidence="4 8" id="KW-0418">Kinase</keyword>
<gene>
    <name evidence="8" type="ORF">BFP76_11100</name>
</gene>
<feature type="domain" description="DUF2090" evidence="7">
    <location>
        <begin position="329"/>
        <end position="634"/>
    </location>
</feature>
<dbReference type="InterPro" id="IPR030830">
    <property type="entry name" value="Myo_inos_IolC"/>
</dbReference>
<protein>
    <submittedName>
        <fullName evidence="8">5-dehydro-2-deoxygluconokinase</fullName>
    </submittedName>
</protein>
<dbReference type="GO" id="GO:0016301">
    <property type="term" value="F:kinase activity"/>
    <property type="evidence" value="ECO:0007669"/>
    <property type="project" value="UniProtKB-KW"/>
</dbReference>
<dbReference type="InterPro" id="IPR023314">
    <property type="entry name" value="Myo_inos_IolC-like_sf"/>
</dbReference>
<reference evidence="8 9" key="1">
    <citation type="submission" date="2016-08" db="EMBL/GenBank/DDBJ databases">
        <title>Draft genome of Amylibacter sp. strain 4G11.</title>
        <authorList>
            <person name="Wong S.-K."/>
            <person name="Hamasaki K."/>
            <person name="Yoshizawa S."/>
        </authorList>
    </citation>
    <scope>NUCLEOTIDE SEQUENCE [LARGE SCALE GENOMIC DNA]</scope>
    <source>
        <strain evidence="8 9">4G11</strain>
    </source>
</reference>
<dbReference type="AlphaFoldDB" id="A0A2G5KA88"/>
<organism evidence="8 9">
    <name type="scientific">Paramylibacter kogurei</name>
    <dbReference type="NCBI Taxonomy" id="1889778"/>
    <lineage>
        <taxon>Bacteria</taxon>
        <taxon>Pseudomonadati</taxon>
        <taxon>Pseudomonadota</taxon>
        <taxon>Alphaproteobacteria</taxon>
        <taxon>Rhodobacterales</taxon>
        <taxon>Paracoccaceae</taxon>
        <taxon>Paramylibacter</taxon>
    </lineage>
</organism>
<dbReference type="PROSITE" id="PS00584">
    <property type="entry name" value="PFKB_KINASES_2"/>
    <property type="match status" value="1"/>
</dbReference>
<keyword evidence="5" id="KW-0067">ATP-binding</keyword>
<evidence type="ECO:0000256" key="3">
    <source>
        <dbReference type="ARBA" id="ARBA00022741"/>
    </source>
</evidence>
<name>A0A2G5KA88_9RHOB</name>
<dbReference type="CDD" id="cd01166">
    <property type="entry name" value="KdgK"/>
    <property type="match status" value="1"/>
</dbReference>
<dbReference type="InterPro" id="IPR029056">
    <property type="entry name" value="Ribokinase-like"/>
</dbReference>
<dbReference type="InterPro" id="IPR050306">
    <property type="entry name" value="PfkB_Carbo_kinase"/>
</dbReference>
<dbReference type="RefSeq" id="WP_099591281.1">
    <property type="nucleotide sequence ID" value="NZ_MDGM01000003.1"/>
</dbReference>
<keyword evidence="9" id="KW-1185">Reference proteome</keyword>
<dbReference type="PANTHER" id="PTHR43085:SF49">
    <property type="entry name" value="5-DEHYDRO-2-DEOXYGLUCONOKINASE"/>
    <property type="match status" value="1"/>
</dbReference>
<dbReference type="Pfam" id="PF09863">
    <property type="entry name" value="DUF2090"/>
    <property type="match status" value="1"/>
</dbReference>
<proteinExistence type="inferred from homology"/>
<dbReference type="InterPro" id="IPR018659">
    <property type="entry name" value="DUF2090"/>
</dbReference>
<keyword evidence="2" id="KW-0808">Transferase</keyword>
<dbReference type="NCBIfam" id="TIGR04382">
    <property type="entry name" value="myo_inos_iolC_N"/>
    <property type="match status" value="1"/>
</dbReference>
<dbReference type="Pfam" id="PF00294">
    <property type="entry name" value="PfkB"/>
    <property type="match status" value="1"/>
</dbReference>
<dbReference type="OrthoDB" id="9792663at2"/>
<sequence length="640" mass="70384">MTNQQNPKKYDIITIGRTCADLYADQVGCRMEDARSFSKYIGGCPTNIAVGGARLGLKTALLSRVGDDQIGRFVTETLIAEGVETKGLAIDPDRLTALAFLGIEDDRNFPLLFVRTDCADSALSEDDINPEFIKSAKAIVVTGTHFSQPHLEAASFKAINIGKDAGSKIVFDIDYRPNLWGLLGAGEGDVRFVANEAVTKRVQTILPHCDVIVGTDEEVHIAGGSTDTREALVNIRKVSDAMIVLKTGPKGCLVFPSEIPENLDDGISSQGFPVEVFNVLGAGDGFMAGFLRGYVRDLPLEECCRIANACGALAVSRHGCAPAYPSWEELEFFLERGVVNPRLREDADLEHVHWATNRRGHWDNVCAFAIDHRMQLEAMASDAGADPSRIEEFKNLALDTMISSRSEGMMLGTLLDTTYGRQALFRAEKEGLWIGRPVEKPGSLPLVFEGAASLGAEVNSWPDDHVIKCLVFYNPDDPLDLRRTQLDQLHRLASAARLSRHEYLIEIIHTETGKMGDTATSIAMQQMYDDGLRPDWWKLPDQTNSGWEDVGKVIRDNDQWCRGVLMLGLDAPIDTVVDSISRASQQPFVRGFAVGRTIFGEAARAWLANEIDDLAAQALMKKNFDILIQSWVQARQTLAA</sequence>
<evidence type="ECO:0000256" key="5">
    <source>
        <dbReference type="ARBA" id="ARBA00022840"/>
    </source>
</evidence>
<dbReference type="PANTHER" id="PTHR43085">
    <property type="entry name" value="HEXOKINASE FAMILY MEMBER"/>
    <property type="match status" value="1"/>
</dbReference>
<dbReference type="Gene3D" id="3.40.1190.20">
    <property type="match status" value="1"/>
</dbReference>
<dbReference type="InterPro" id="IPR011611">
    <property type="entry name" value="PfkB_dom"/>
</dbReference>
<evidence type="ECO:0000313" key="8">
    <source>
        <dbReference type="EMBL" id="PIB26458.1"/>
    </source>
</evidence>
<evidence type="ECO:0000313" key="9">
    <source>
        <dbReference type="Proteomes" id="UP000231516"/>
    </source>
</evidence>
<dbReference type="GO" id="GO:0005524">
    <property type="term" value="F:ATP binding"/>
    <property type="evidence" value="ECO:0007669"/>
    <property type="project" value="UniProtKB-KW"/>
</dbReference>
<comment type="similarity">
    <text evidence="1">Belongs to the carbohydrate kinase PfkB family.</text>
</comment>
<dbReference type="InterPro" id="IPR002173">
    <property type="entry name" value="Carboh/pur_kinase_PfkB_CS"/>
</dbReference>
<evidence type="ECO:0000256" key="1">
    <source>
        <dbReference type="ARBA" id="ARBA00010688"/>
    </source>
</evidence>
<dbReference type="PROSITE" id="PS00583">
    <property type="entry name" value="PFKB_KINASES_1"/>
    <property type="match status" value="1"/>
</dbReference>
<feature type="domain" description="Carbohydrate kinase PfkB" evidence="6">
    <location>
        <begin position="11"/>
        <end position="325"/>
    </location>
</feature>
<evidence type="ECO:0000256" key="2">
    <source>
        <dbReference type="ARBA" id="ARBA00022679"/>
    </source>
</evidence>
<dbReference type="InterPro" id="IPR013785">
    <property type="entry name" value="Aldolase_TIM"/>
</dbReference>
<dbReference type="Gene3D" id="2.20.150.10">
    <property type="entry name" value="putative 5-dehydro-2- deoxygluconokinase"/>
    <property type="match status" value="1"/>
</dbReference>
<evidence type="ECO:0000259" key="6">
    <source>
        <dbReference type="Pfam" id="PF00294"/>
    </source>
</evidence>